<evidence type="ECO:0000313" key="2">
    <source>
        <dbReference type="EMBL" id="MDI6452301.1"/>
    </source>
</evidence>
<dbReference type="EMBL" id="JASCXW010000003">
    <property type="protein sequence ID" value="MDI6452301.1"/>
    <property type="molecule type" value="Genomic_DNA"/>
</dbReference>
<keyword evidence="3" id="KW-1185">Reference proteome</keyword>
<dbReference type="HAMAP" id="MF_01448">
    <property type="entry name" value="UPF0473"/>
    <property type="match status" value="1"/>
</dbReference>
<dbReference type="Proteomes" id="UP001431532">
    <property type="component" value="Unassembled WGS sequence"/>
</dbReference>
<dbReference type="Pfam" id="PF06949">
    <property type="entry name" value="DUF1292"/>
    <property type="match status" value="1"/>
</dbReference>
<feature type="region of interest" description="Disordered" evidence="1">
    <location>
        <begin position="80"/>
        <end position="99"/>
    </location>
</feature>
<dbReference type="RefSeq" id="WP_282838716.1">
    <property type="nucleotide sequence ID" value="NZ_JASCXW010000003.1"/>
</dbReference>
<dbReference type="InterPro" id="IPR009711">
    <property type="entry name" value="UPF0473"/>
</dbReference>
<reference evidence="2" key="1">
    <citation type="submission" date="2023-05" db="EMBL/GenBank/DDBJ databases">
        <title>Mariniplasma microaerophilum sp. nov., a novel anaerobic mollicute isolated from terrestrial mud volcano, Taman Peninsula, Russia.</title>
        <authorList>
            <person name="Khomyakova M.A."/>
            <person name="Merkel A.Y."/>
            <person name="Slobodkin A.I."/>
        </authorList>
    </citation>
    <scope>NUCLEOTIDE SEQUENCE</scope>
    <source>
        <strain evidence="2">M4Ah</strain>
    </source>
</reference>
<organism evidence="2 3">
    <name type="scientific">Peloplasma aerotolerans</name>
    <dbReference type="NCBI Taxonomy" id="3044389"/>
    <lineage>
        <taxon>Bacteria</taxon>
        <taxon>Bacillati</taxon>
        <taxon>Mycoplasmatota</taxon>
        <taxon>Mollicutes</taxon>
        <taxon>Acholeplasmatales</taxon>
        <taxon>Acholeplasmataceae</taxon>
        <taxon>Peloplasma</taxon>
    </lineage>
</organism>
<proteinExistence type="inferred from homology"/>
<evidence type="ECO:0000256" key="1">
    <source>
        <dbReference type="SAM" id="MobiDB-lite"/>
    </source>
</evidence>
<sequence length="99" mass="11419">MLKDNQMIVTNEEGDEAVCEILFTHEENGKNYVVFEFVDTHEVSAAIYVPGATDDEGSFEDIETDEEWDMLDGVLQAYYDEHEDDVEEDEDEEETEEKA</sequence>
<protein>
    <submittedName>
        <fullName evidence="2">DUF1292 domain-containing protein</fullName>
    </submittedName>
</protein>
<feature type="compositionally biased region" description="Acidic residues" evidence="1">
    <location>
        <begin position="81"/>
        <end position="99"/>
    </location>
</feature>
<evidence type="ECO:0000313" key="3">
    <source>
        <dbReference type="Proteomes" id="UP001431532"/>
    </source>
</evidence>
<accession>A0AAW6U2U9</accession>
<name>A0AAW6U2U9_9MOLU</name>
<dbReference type="AlphaFoldDB" id="A0AAW6U2U9"/>
<gene>
    <name evidence="2" type="ORF">QJ521_01885</name>
</gene>
<comment type="caution">
    <text evidence="2">The sequence shown here is derived from an EMBL/GenBank/DDBJ whole genome shotgun (WGS) entry which is preliminary data.</text>
</comment>